<evidence type="ECO:0000256" key="1">
    <source>
        <dbReference type="SAM" id="MobiDB-lite"/>
    </source>
</evidence>
<feature type="compositionally biased region" description="Basic and acidic residues" evidence="1">
    <location>
        <begin position="94"/>
        <end position="110"/>
    </location>
</feature>
<accession>A0A4Q9N1M9</accession>
<dbReference type="OrthoDB" id="3357985at2759"/>
<reference evidence="3" key="1">
    <citation type="submission" date="2019-01" db="EMBL/GenBank/DDBJ databases">
        <title>Draft genome sequences of three monokaryotic isolates of the white-rot basidiomycete fungus Dichomitus squalens.</title>
        <authorList>
            <consortium name="DOE Joint Genome Institute"/>
            <person name="Lopez S.C."/>
            <person name="Andreopoulos B."/>
            <person name="Pangilinan J."/>
            <person name="Lipzen A."/>
            <person name="Riley R."/>
            <person name="Ahrendt S."/>
            <person name="Ng V."/>
            <person name="Barry K."/>
            <person name="Daum C."/>
            <person name="Grigoriev I.V."/>
            <person name="Hilden K.S."/>
            <person name="Makela M.R."/>
            <person name="de Vries R.P."/>
        </authorList>
    </citation>
    <scope>NUCLEOTIDE SEQUENCE [LARGE SCALE GENOMIC DNA]</scope>
    <source>
        <strain evidence="3">OM18370.1</strain>
    </source>
</reference>
<dbReference type="InterPro" id="IPR011333">
    <property type="entry name" value="SKP1/BTB/POZ_sf"/>
</dbReference>
<dbReference type="Pfam" id="PF00651">
    <property type="entry name" value="BTB"/>
    <property type="match status" value="1"/>
</dbReference>
<gene>
    <name evidence="3" type="ORF">BD311DRAFT_861303</name>
</gene>
<dbReference type="AlphaFoldDB" id="A0A4Q9N1M9"/>
<sequence>MRILSGQALSSLHPHTPESNEMANTEITNSETEANIASTDTVTEAGPPFNKPSADLILRTSDNVKFHVWKFILEEVSPVFAAMFVPGAQPVSSQEKDTTYRDAEDNHGRGQDSATDIPFVHVSETSTVLRRLLLTLYPPSNLQFASLDELGPVLAAARKYQMGAILYCLAEVLVRDFAKAEPLRVYCIATLYDIPLAQRTAARHFLAFSTSEHAKDYDVDELRDIDGRAYHRLLSCRWQCTAALAETLKDLSWFPDDLLFFTNNKSCSCASEKTTYALRGPDGTTVQHNLKRWFFAHIQRMTVVLQDKPSSDGLKDPALCDQTLKDAFNCGTCRGMAFEHMRQFMKLLEDHVEETVSQIITSMFGHE</sequence>
<name>A0A4Q9N1M9_9APHY</name>
<dbReference type="InterPro" id="IPR000210">
    <property type="entry name" value="BTB/POZ_dom"/>
</dbReference>
<dbReference type="SMART" id="SM00225">
    <property type="entry name" value="BTB"/>
    <property type="match status" value="1"/>
</dbReference>
<evidence type="ECO:0000259" key="2">
    <source>
        <dbReference type="SMART" id="SM00225"/>
    </source>
</evidence>
<feature type="region of interest" description="Disordered" evidence="1">
    <location>
        <begin position="1"/>
        <end position="22"/>
    </location>
</feature>
<feature type="domain" description="BTB" evidence="2">
    <location>
        <begin position="54"/>
        <end position="177"/>
    </location>
</feature>
<dbReference type="SUPFAM" id="SSF54695">
    <property type="entry name" value="POZ domain"/>
    <property type="match status" value="1"/>
</dbReference>
<organism evidence="3">
    <name type="scientific">Dichomitus squalens</name>
    <dbReference type="NCBI Taxonomy" id="114155"/>
    <lineage>
        <taxon>Eukaryota</taxon>
        <taxon>Fungi</taxon>
        <taxon>Dikarya</taxon>
        <taxon>Basidiomycota</taxon>
        <taxon>Agaricomycotina</taxon>
        <taxon>Agaricomycetes</taxon>
        <taxon>Polyporales</taxon>
        <taxon>Polyporaceae</taxon>
        <taxon>Dichomitus</taxon>
    </lineage>
</organism>
<dbReference type="Proteomes" id="UP000292957">
    <property type="component" value="Unassembled WGS sequence"/>
</dbReference>
<protein>
    <recommendedName>
        <fullName evidence="2">BTB domain-containing protein</fullName>
    </recommendedName>
</protein>
<dbReference type="EMBL" id="ML143389">
    <property type="protein sequence ID" value="TBU34035.1"/>
    <property type="molecule type" value="Genomic_DNA"/>
</dbReference>
<feature type="region of interest" description="Disordered" evidence="1">
    <location>
        <begin position="91"/>
        <end position="114"/>
    </location>
</feature>
<dbReference type="Gene3D" id="3.30.710.10">
    <property type="entry name" value="Potassium Channel Kv1.1, Chain A"/>
    <property type="match status" value="1"/>
</dbReference>
<proteinExistence type="predicted"/>
<evidence type="ECO:0000313" key="3">
    <source>
        <dbReference type="EMBL" id="TBU34035.1"/>
    </source>
</evidence>